<dbReference type="PANTHER" id="PTHR13847:SF287">
    <property type="entry name" value="FAD-DEPENDENT OXIDOREDUCTASE DOMAIN-CONTAINING PROTEIN 1"/>
    <property type="match status" value="1"/>
</dbReference>
<gene>
    <name evidence="3" type="ORF">AS189_15690</name>
</gene>
<dbReference type="InterPro" id="IPR036188">
    <property type="entry name" value="FAD/NAD-bd_sf"/>
</dbReference>
<dbReference type="GO" id="GO:0005737">
    <property type="term" value="C:cytoplasm"/>
    <property type="evidence" value="ECO:0007669"/>
    <property type="project" value="TreeGrafter"/>
</dbReference>
<dbReference type="GO" id="GO:0016491">
    <property type="term" value="F:oxidoreductase activity"/>
    <property type="evidence" value="ECO:0007669"/>
    <property type="project" value="UniProtKB-KW"/>
</dbReference>
<evidence type="ECO:0000259" key="2">
    <source>
        <dbReference type="Pfam" id="PF01266"/>
    </source>
</evidence>
<reference evidence="3 4" key="2">
    <citation type="journal article" date="2016" name="J. Biotechnol.">
        <title>Complete genome sequence of Arthrobacter alpinus ERGS4:06, a yellow pigmented bacterium tolerant to cold and radiations isolated from Sikkim Himalaya.</title>
        <authorList>
            <person name="Kumar R."/>
            <person name="Singh D."/>
            <person name="Swarnkar M.K."/>
            <person name="Singh A.K."/>
            <person name="Kumar S."/>
        </authorList>
    </citation>
    <scope>NUCLEOTIDE SEQUENCE [LARGE SCALE GENOMIC DNA]</scope>
    <source>
        <strain evidence="3 4">ERGS4:06</strain>
    </source>
</reference>
<dbReference type="Gene3D" id="3.50.50.60">
    <property type="entry name" value="FAD/NAD(P)-binding domain"/>
    <property type="match status" value="1"/>
</dbReference>
<sequence>METHVLIIGGGIAGLSLAWQLAPAFPVIVVEAEETLAYHTSSRSARQMQPSYGPAPIQELTHRSIALVEQISAGLSSPILMPRLMMTLGTEAQVQALVDTHTSLTALDHAQTMHRSPDLRPETFEAAALDETAREVDVPALLDFYRREAVAAGAVVLTGHAVTEVEAAGTGFTATAGGQKFTARIVVNAAGAWADDVARMAGARPRGLRPYRRSVAIVPTQFPVDPAGPMVEPADESFYYRPDGGHLLISPCESVLAEPGDAQVVEADIAQLIQRIDAVTTLGITGVVRAWTGLRTQPADGLPVVGMDADVPNFFWLAGQSGYGIQTSAALATMAAQLVTGTLPDEDSALAASLSPQRAGLN</sequence>
<dbReference type="Gene3D" id="3.30.9.10">
    <property type="entry name" value="D-Amino Acid Oxidase, subunit A, domain 2"/>
    <property type="match status" value="1"/>
</dbReference>
<evidence type="ECO:0000256" key="1">
    <source>
        <dbReference type="ARBA" id="ARBA00023002"/>
    </source>
</evidence>
<proteinExistence type="predicted"/>
<evidence type="ECO:0000313" key="4">
    <source>
        <dbReference type="Proteomes" id="UP000059574"/>
    </source>
</evidence>
<dbReference type="PANTHER" id="PTHR13847">
    <property type="entry name" value="SARCOSINE DEHYDROGENASE-RELATED"/>
    <property type="match status" value="1"/>
</dbReference>
<organism evidence="3 4">
    <name type="scientific">Arthrobacter alpinus</name>
    <dbReference type="NCBI Taxonomy" id="656366"/>
    <lineage>
        <taxon>Bacteria</taxon>
        <taxon>Bacillati</taxon>
        <taxon>Actinomycetota</taxon>
        <taxon>Actinomycetes</taxon>
        <taxon>Micrococcales</taxon>
        <taxon>Micrococcaceae</taxon>
        <taxon>Arthrobacter</taxon>
    </lineage>
</organism>
<dbReference type="RefSeq" id="WP_062290930.1">
    <property type="nucleotide sequence ID" value="NZ_CP013200.1"/>
</dbReference>
<dbReference type="SUPFAM" id="SSF51905">
    <property type="entry name" value="FAD/NAD(P)-binding domain"/>
    <property type="match status" value="1"/>
</dbReference>
<dbReference type="AlphaFoldDB" id="A0A0S2M2C6"/>
<dbReference type="Proteomes" id="UP000059574">
    <property type="component" value="Chromosome"/>
</dbReference>
<accession>A0A0S2M2C6</accession>
<name>A0A0S2M2C6_9MICC</name>
<dbReference type="Pfam" id="PF01266">
    <property type="entry name" value="DAO"/>
    <property type="match status" value="1"/>
</dbReference>
<dbReference type="EMBL" id="CP013200">
    <property type="protein sequence ID" value="ALO67656.1"/>
    <property type="molecule type" value="Genomic_DNA"/>
</dbReference>
<keyword evidence="1" id="KW-0560">Oxidoreductase</keyword>
<evidence type="ECO:0000313" key="3">
    <source>
        <dbReference type="EMBL" id="ALO67656.1"/>
    </source>
</evidence>
<protein>
    <recommendedName>
        <fullName evidence="2">FAD dependent oxidoreductase domain-containing protein</fullName>
    </recommendedName>
</protein>
<feature type="domain" description="FAD dependent oxidoreductase" evidence="2">
    <location>
        <begin position="4"/>
        <end position="338"/>
    </location>
</feature>
<reference evidence="4" key="1">
    <citation type="submission" date="2015-11" db="EMBL/GenBank/DDBJ databases">
        <authorList>
            <person name="Kumar R."/>
            <person name="Singh D."/>
            <person name="Swarnkar M.K."/>
            <person name="Singh A.K."/>
            <person name="Kumar S."/>
        </authorList>
    </citation>
    <scope>NUCLEOTIDE SEQUENCE [LARGE SCALE GENOMIC DNA]</scope>
    <source>
        <strain evidence="4">ERGS4:06</strain>
    </source>
</reference>
<dbReference type="InterPro" id="IPR006076">
    <property type="entry name" value="FAD-dep_OxRdtase"/>
</dbReference>